<dbReference type="AlphaFoldDB" id="Q0FQ52"/>
<dbReference type="Proteomes" id="UP000006230">
    <property type="component" value="Unassembled WGS sequence"/>
</dbReference>
<dbReference type="EMBL" id="AATQ01000015">
    <property type="protein sequence ID" value="EAU46395.1"/>
    <property type="molecule type" value="Genomic_DNA"/>
</dbReference>
<comment type="caution">
    <text evidence="2">The sequence shown here is derived from an EMBL/GenBank/DDBJ whole genome shotgun (WGS) entry which is preliminary data.</text>
</comment>
<proteinExistence type="predicted"/>
<dbReference type="RefSeq" id="WP_007793026.1">
    <property type="nucleotide sequence ID" value="NZ_DS022276.1"/>
</dbReference>
<dbReference type="eggNOG" id="COG2931">
    <property type="taxonomic scope" value="Bacteria"/>
</dbReference>
<keyword evidence="3" id="KW-1185">Reference proteome</keyword>
<dbReference type="PROSITE" id="PS50817">
    <property type="entry name" value="INTEIN_N_TER"/>
    <property type="match status" value="1"/>
</dbReference>
<gene>
    <name evidence="2" type="ORF">R2601_10077</name>
</gene>
<dbReference type="GO" id="GO:0016539">
    <property type="term" value="P:intein-mediated protein splicing"/>
    <property type="evidence" value="ECO:0007669"/>
    <property type="project" value="InterPro"/>
</dbReference>
<accession>Q0FQ52</accession>
<dbReference type="InterPro" id="IPR036844">
    <property type="entry name" value="Hint_dom_sf"/>
</dbReference>
<name>Q0FQ52_SALBH</name>
<evidence type="ECO:0000313" key="2">
    <source>
        <dbReference type="EMBL" id="EAU46395.1"/>
    </source>
</evidence>
<dbReference type="InterPro" id="IPR028992">
    <property type="entry name" value="Hedgehog/Intein_dom"/>
</dbReference>
<dbReference type="HOGENOM" id="CLU_052810_1_0_5"/>
<dbReference type="Pfam" id="PF13403">
    <property type="entry name" value="Hint_2"/>
    <property type="match status" value="1"/>
</dbReference>
<dbReference type="Gene3D" id="2.170.16.10">
    <property type="entry name" value="Hedgehog/Intein (Hint) domain"/>
    <property type="match status" value="1"/>
</dbReference>
<organism evidence="2 3">
    <name type="scientific">Salipiger bermudensis (strain DSM 26914 / JCM 13377 / KCTC 12554 / HTCC2601)</name>
    <name type="common">Pelagibaca bermudensis</name>
    <dbReference type="NCBI Taxonomy" id="314265"/>
    <lineage>
        <taxon>Bacteria</taxon>
        <taxon>Pseudomonadati</taxon>
        <taxon>Pseudomonadota</taxon>
        <taxon>Alphaproteobacteria</taxon>
        <taxon>Rhodobacterales</taxon>
        <taxon>Roseobacteraceae</taxon>
        <taxon>Salipiger</taxon>
    </lineage>
</organism>
<dbReference type="InterPro" id="IPR006141">
    <property type="entry name" value="Intein_N"/>
</dbReference>
<dbReference type="STRING" id="314265.R2601_10077"/>
<evidence type="ECO:0000259" key="1">
    <source>
        <dbReference type="Pfam" id="PF13403"/>
    </source>
</evidence>
<protein>
    <submittedName>
        <fullName evidence="2">Type I secretion target repeat protein</fullName>
    </submittedName>
</protein>
<feature type="domain" description="Hedgehog/Intein (Hint)" evidence="1">
    <location>
        <begin position="228"/>
        <end position="373"/>
    </location>
</feature>
<evidence type="ECO:0000313" key="3">
    <source>
        <dbReference type="Proteomes" id="UP000006230"/>
    </source>
</evidence>
<dbReference type="SUPFAM" id="SSF51294">
    <property type="entry name" value="Hedgehog/intein (Hint) domain"/>
    <property type="match status" value="1"/>
</dbReference>
<sequence>MALLSVDLLTNSTFTYDDGNANDGDTVQITALGDSLLIVDGVTLTITSIAGVNAGASPTFRAINGGDLTIDNGLLDASLLNGFTFEVFDNSAMTLDASTLSLGIVNGLLNSYDVAYSGPFGTGTFTYDPPTLSVLGIQPVNFNTTGMQATDQFIVDGRTIELDESSPGDPSSAYDGSVLHLTVDGGLLSQSVNIDVPMTAAEASEFFTNQATLLNGDTFTFPGVALACLTTGTPVATLAGDVAVENLRAGHRVLTMDNGYQPIRWIGCRHLEEEDLERNPELRPIRIRANALGKGRPERDIVVSPQHRVLVSNAVAERMFGQKEVLIAAKHLLSLDGINIAEEITAVTYWHFFFDQHQIVFSNGAATESLYLGSESIKALPAEARREILTLFPDIDQYLSARPLVSGRRARKLSERISKNRKLLVDH</sequence>
<reference evidence="2 3" key="1">
    <citation type="journal article" date="2010" name="J. Bacteriol.">
        <title>Genome sequences of Pelagibaca bermudensis HTCC2601T and Maritimibacter alkaliphilus HTCC2654T, the type strains of two marine Roseobacter genera.</title>
        <authorList>
            <person name="Thrash J.C."/>
            <person name="Cho J.C."/>
            <person name="Ferriera S."/>
            <person name="Johnson J."/>
            <person name="Vergin K.L."/>
            <person name="Giovannoni S.J."/>
        </authorList>
    </citation>
    <scope>NUCLEOTIDE SEQUENCE [LARGE SCALE GENOMIC DNA]</scope>
    <source>
        <strain evidence="3">DSM 26914 / JCM 13377 / KCTC 12554 / HTCC2601</strain>
    </source>
</reference>